<reference evidence="2 3" key="1">
    <citation type="submission" date="2024-05" db="EMBL/GenBank/DDBJ databases">
        <title>A draft genome resource for the thread blight pathogen Marasmius tenuissimus strain MS-2.</title>
        <authorList>
            <person name="Yulfo-Soto G.E."/>
            <person name="Baruah I.K."/>
            <person name="Amoako-Attah I."/>
            <person name="Bukari Y."/>
            <person name="Meinhardt L.W."/>
            <person name="Bailey B.A."/>
            <person name="Cohen S.P."/>
        </authorList>
    </citation>
    <scope>NUCLEOTIDE SEQUENCE [LARGE SCALE GENOMIC DNA]</scope>
    <source>
        <strain evidence="2 3">MS-2</strain>
    </source>
</reference>
<feature type="compositionally biased region" description="Basic and acidic residues" evidence="1">
    <location>
        <begin position="20"/>
        <end position="31"/>
    </location>
</feature>
<dbReference type="EMBL" id="JBBXMP010000122">
    <property type="protein sequence ID" value="KAL0061796.1"/>
    <property type="molecule type" value="Genomic_DNA"/>
</dbReference>
<dbReference type="Proteomes" id="UP001437256">
    <property type="component" value="Unassembled WGS sequence"/>
</dbReference>
<organism evidence="2 3">
    <name type="scientific">Marasmius tenuissimus</name>
    <dbReference type="NCBI Taxonomy" id="585030"/>
    <lineage>
        <taxon>Eukaryota</taxon>
        <taxon>Fungi</taxon>
        <taxon>Dikarya</taxon>
        <taxon>Basidiomycota</taxon>
        <taxon>Agaricomycotina</taxon>
        <taxon>Agaricomycetes</taxon>
        <taxon>Agaricomycetidae</taxon>
        <taxon>Agaricales</taxon>
        <taxon>Marasmiineae</taxon>
        <taxon>Marasmiaceae</taxon>
        <taxon>Marasmius</taxon>
    </lineage>
</organism>
<keyword evidence="3" id="KW-1185">Reference proteome</keyword>
<feature type="compositionally biased region" description="Low complexity" evidence="1">
    <location>
        <begin position="32"/>
        <end position="52"/>
    </location>
</feature>
<evidence type="ECO:0000313" key="3">
    <source>
        <dbReference type="Proteomes" id="UP001437256"/>
    </source>
</evidence>
<sequence length="435" mass="48319">MAQSVKPLFFELYDHVYPERSSKHISPHEATSDSCPTSISSSPSLESLVPSLIFSDDDTEGESTSDLPESDKGSIASEVMLKEDEENDSKDLSPLIVQEVDSPTSSAPSSPDLLSLTPLILNSDGLPSPPKLEEILSQCGSMADLDDSPWYKVLVSGTSVDIAIDSNPDHTPYLDQLRYTHALELVKSLSTWNEGDLAALARDLIWCVVEPKLSDYLSLRDVKRVTLFAVAVKSAFLELQGNEMYAAFVDTLVDVAVGLFMNAWNIDANTVLFSQYLPIHVQTTIRLTAFIGDLYVCGLMRHVCFRTCFFEIINRLGNTYEFVMAFRVLLEAIGKRDSPFWEMEFADQLFYAGGTLGRCGTSCDCLVESGITRRPGFREGVAKYKMRYARMFYERILKGRSANGGMPSWTRDAGVSPEVVNSEVEIMFLQMGFAK</sequence>
<evidence type="ECO:0000313" key="2">
    <source>
        <dbReference type="EMBL" id="KAL0061796.1"/>
    </source>
</evidence>
<evidence type="ECO:0000256" key="1">
    <source>
        <dbReference type="SAM" id="MobiDB-lite"/>
    </source>
</evidence>
<name>A0ABR2ZJR5_9AGAR</name>
<accession>A0ABR2ZJR5</accession>
<gene>
    <name evidence="2" type="ORF">AAF712_011313</name>
</gene>
<protein>
    <submittedName>
        <fullName evidence="2">Uncharacterized protein</fullName>
    </submittedName>
</protein>
<comment type="caution">
    <text evidence="2">The sequence shown here is derived from an EMBL/GenBank/DDBJ whole genome shotgun (WGS) entry which is preliminary data.</text>
</comment>
<proteinExistence type="predicted"/>
<feature type="region of interest" description="Disordered" evidence="1">
    <location>
        <begin position="20"/>
        <end position="74"/>
    </location>
</feature>